<gene>
    <name evidence="6" type="primary">RvY_03922-1</name>
    <name evidence="6" type="synonym">RvY_03922.1</name>
    <name evidence="6" type="ORF">RvY_03922</name>
</gene>
<keyword evidence="4" id="KW-0732">Signal</keyword>
<dbReference type="AlphaFoldDB" id="A0A1D1UWT0"/>
<reference evidence="6 7" key="1">
    <citation type="journal article" date="2016" name="Nat. Commun.">
        <title>Extremotolerant tardigrade genome and improved radiotolerance of human cultured cells by tardigrade-unique protein.</title>
        <authorList>
            <person name="Hashimoto T."/>
            <person name="Horikawa D.D."/>
            <person name="Saito Y."/>
            <person name="Kuwahara H."/>
            <person name="Kozuka-Hata H."/>
            <person name="Shin-I T."/>
            <person name="Minakuchi Y."/>
            <person name="Ohishi K."/>
            <person name="Motoyama A."/>
            <person name="Aizu T."/>
            <person name="Enomoto A."/>
            <person name="Kondo K."/>
            <person name="Tanaka S."/>
            <person name="Hara Y."/>
            <person name="Koshikawa S."/>
            <person name="Sagara H."/>
            <person name="Miura T."/>
            <person name="Yokobori S."/>
            <person name="Miyagawa K."/>
            <person name="Suzuki Y."/>
            <person name="Kubo T."/>
            <person name="Oyama M."/>
            <person name="Kohara Y."/>
            <person name="Fujiyama A."/>
            <person name="Arakawa K."/>
            <person name="Katayama T."/>
            <person name="Toyoda A."/>
            <person name="Kunieda T."/>
        </authorList>
    </citation>
    <scope>NUCLEOTIDE SEQUENCE [LARGE SCALE GENOMIC DNA]</scope>
    <source>
        <strain evidence="6 7">YOKOZUNA-1</strain>
    </source>
</reference>
<feature type="signal peptide" evidence="4">
    <location>
        <begin position="1"/>
        <end position="42"/>
    </location>
</feature>
<evidence type="ECO:0000256" key="2">
    <source>
        <dbReference type="ARBA" id="ARBA00024195"/>
    </source>
</evidence>
<keyword evidence="1" id="KW-1015">Disulfide bond</keyword>
<feature type="chain" id="PRO_5008897700" description="Peptidase S1 domain-containing protein" evidence="4">
    <location>
        <begin position="43"/>
        <end position="844"/>
    </location>
</feature>
<evidence type="ECO:0000313" key="6">
    <source>
        <dbReference type="EMBL" id="GAU91717.1"/>
    </source>
</evidence>
<evidence type="ECO:0000256" key="1">
    <source>
        <dbReference type="ARBA" id="ARBA00023157"/>
    </source>
</evidence>
<dbReference type="GO" id="GO:0006508">
    <property type="term" value="P:proteolysis"/>
    <property type="evidence" value="ECO:0007669"/>
    <property type="project" value="InterPro"/>
</dbReference>
<comment type="similarity">
    <text evidence="2">Belongs to the peptidase S1 family. CLIP subfamily.</text>
</comment>
<organism evidence="6 7">
    <name type="scientific">Ramazzottius varieornatus</name>
    <name type="common">Water bear</name>
    <name type="synonym">Tardigrade</name>
    <dbReference type="NCBI Taxonomy" id="947166"/>
    <lineage>
        <taxon>Eukaryota</taxon>
        <taxon>Metazoa</taxon>
        <taxon>Ecdysozoa</taxon>
        <taxon>Tardigrada</taxon>
        <taxon>Eutardigrada</taxon>
        <taxon>Parachela</taxon>
        <taxon>Hypsibioidea</taxon>
        <taxon>Ramazzottiidae</taxon>
        <taxon>Ramazzottius</taxon>
    </lineage>
</organism>
<dbReference type="PROSITE" id="PS50240">
    <property type="entry name" value="TRYPSIN_DOM"/>
    <property type="match status" value="1"/>
</dbReference>
<dbReference type="InterPro" id="IPR009003">
    <property type="entry name" value="Peptidase_S1_PA"/>
</dbReference>
<evidence type="ECO:0000259" key="5">
    <source>
        <dbReference type="PROSITE" id="PS50240"/>
    </source>
</evidence>
<dbReference type="InterPro" id="IPR051487">
    <property type="entry name" value="Ser/Thr_Proteases_Immune/Dev"/>
</dbReference>
<dbReference type="SMART" id="SM00020">
    <property type="entry name" value="Tryp_SPc"/>
    <property type="match status" value="1"/>
</dbReference>
<dbReference type="PANTHER" id="PTHR24256">
    <property type="entry name" value="TRYPTASE-RELATED"/>
    <property type="match status" value="1"/>
</dbReference>
<feature type="compositionally biased region" description="Low complexity" evidence="3">
    <location>
        <begin position="640"/>
        <end position="656"/>
    </location>
</feature>
<dbReference type="Pfam" id="PF00089">
    <property type="entry name" value="Trypsin"/>
    <property type="match status" value="1"/>
</dbReference>
<dbReference type="EMBL" id="BDGG01000002">
    <property type="protein sequence ID" value="GAU91717.1"/>
    <property type="molecule type" value="Genomic_DNA"/>
</dbReference>
<evidence type="ECO:0000256" key="4">
    <source>
        <dbReference type="SAM" id="SignalP"/>
    </source>
</evidence>
<feature type="compositionally biased region" description="Low complexity" evidence="3">
    <location>
        <begin position="579"/>
        <end position="622"/>
    </location>
</feature>
<dbReference type="InterPro" id="IPR043504">
    <property type="entry name" value="Peptidase_S1_PA_chymotrypsin"/>
</dbReference>
<dbReference type="OrthoDB" id="6261922at2759"/>
<comment type="caution">
    <text evidence="6">The sequence shown here is derived from an EMBL/GenBank/DDBJ whole genome shotgun (WGS) entry which is preliminary data.</text>
</comment>
<keyword evidence="7" id="KW-1185">Reference proteome</keyword>
<feature type="region of interest" description="Disordered" evidence="3">
    <location>
        <begin position="575"/>
        <end position="658"/>
    </location>
</feature>
<feature type="domain" description="Peptidase S1" evidence="5">
    <location>
        <begin position="150"/>
        <end position="427"/>
    </location>
</feature>
<dbReference type="STRING" id="947166.A0A1D1UWT0"/>
<sequence length="844" mass="89482">MSIVRSDQLCASTTADTESNMPFHFLYCLLPWLLLLCATAQGQSCIGPGGRGGKCASNVYTCVFRNGYPWYFAPNQNRGDCTSSEFCCITLSSPDVSSGSCSKSCGIAGHATTKEDQTGSKINLDSSYDWSALTSGQAAQSQAQERSGRIVNGTDVDKYQVCWQGGVFILDTNLLQNSSATATPIYIGGASLVANDMALTAAHVLQPFITDVNFVIFVAFGFRDMEQVTDLLQQGSGANQSASTSWDSDEIPVLRVPNEMAFHSGYNDKTYDNNIAIIRFDPLSCATPNICPICLSPNPANPYQPWKGQCFTSGWGATAKQSVASTLQKLEMNIPYPLDCLKSFQQLGLKNYEMPSTMLCADSADKEQPGGTCDRDGGSPLVCQSKYGNWELSGIVGVGVNRCRQVSAPTLFTNVGFYYDWIQSYTRGAYLPAANADTSPPSLASTTFATTRLLQAPSSPLTTLPKTSVTLSTSTPSTTSTSTTATSSPRFQFSPPIVFLPKPAPPLTQKQKAAQAFFQERTDTDDNAGQSSSGALIKALTLPDVIVNNKSSSDFNNESSSALLKVVLTGDGVVRRRPTTSLPTLTSSSSTPSPTPASTAVPITSTRSSPTPRTVSSPISPSKTTVKTTLPMISAESTRPTSISVSATTPPSTTVSGRPVTFQQRRGTMTDNTTQVRPLSVEPDQSSDDGGISATLRQNNKVIVRLNPNQGNPSILGILRRRYKDSKLYTEAPSSSSTFRNVLLYPSALRVPVSGSDFSQALQNAVTNASPATTAKVTSATTSAPVLAPVTFKTPATVVISGAGLANLLTNLSNVAKSVNSLNVSTIVSPTNATSRPIGPSVMM</sequence>
<dbReference type="CDD" id="cd00190">
    <property type="entry name" value="Tryp_SPc"/>
    <property type="match status" value="1"/>
</dbReference>
<evidence type="ECO:0000313" key="7">
    <source>
        <dbReference type="Proteomes" id="UP000186922"/>
    </source>
</evidence>
<dbReference type="Gene3D" id="2.40.10.10">
    <property type="entry name" value="Trypsin-like serine proteases"/>
    <property type="match status" value="1"/>
</dbReference>
<proteinExistence type="inferred from homology"/>
<evidence type="ECO:0000256" key="3">
    <source>
        <dbReference type="SAM" id="MobiDB-lite"/>
    </source>
</evidence>
<dbReference type="SUPFAM" id="SSF50494">
    <property type="entry name" value="Trypsin-like serine proteases"/>
    <property type="match status" value="1"/>
</dbReference>
<feature type="region of interest" description="Disordered" evidence="3">
    <location>
        <begin position="458"/>
        <end position="489"/>
    </location>
</feature>
<dbReference type="InterPro" id="IPR001254">
    <property type="entry name" value="Trypsin_dom"/>
</dbReference>
<protein>
    <recommendedName>
        <fullName evidence="5">Peptidase S1 domain-containing protein</fullName>
    </recommendedName>
</protein>
<accession>A0A1D1UWT0</accession>
<dbReference type="Proteomes" id="UP000186922">
    <property type="component" value="Unassembled WGS sequence"/>
</dbReference>
<name>A0A1D1UWT0_RAMVA</name>
<dbReference type="GO" id="GO:0004252">
    <property type="term" value="F:serine-type endopeptidase activity"/>
    <property type="evidence" value="ECO:0007669"/>
    <property type="project" value="InterPro"/>
</dbReference>